<evidence type="ECO:0000313" key="2">
    <source>
        <dbReference type="EMBL" id="SNS42335.1"/>
    </source>
</evidence>
<feature type="domain" description="Orc1-like AAA ATPase" evidence="1">
    <location>
        <begin position="25"/>
        <end position="110"/>
    </location>
</feature>
<protein>
    <submittedName>
        <fullName evidence="2">AAA ATPase domain-containing protein</fullName>
    </submittedName>
</protein>
<organism evidence="2 3">
    <name type="scientific">Geodermatophilus saharensis</name>
    <dbReference type="NCBI Taxonomy" id="1137994"/>
    <lineage>
        <taxon>Bacteria</taxon>
        <taxon>Bacillati</taxon>
        <taxon>Actinomycetota</taxon>
        <taxon>Actinomycetes</taxon>
        <taxon>Geodermatophilales</taxon>
        <taxon>Geodermatophilaceae</taxon>
        <taxon>Geodermatophilus</taxon>
    </lineage>
</organism>
<dbReference type="RefSeq" id="WP_089404211.1">
    <property type="nucleotide sequence ID" value="NZ_FZOH01000004.1"/>
</dbReference>
<dbReference type="Gene3D" id="3.40.50.300">
    <property type="entry name" value="P-loop containing nucleotide triphosphate hydrolases"/>
    <property type="match status" value="1"/>
</dbReference>
<dbReference type="OrthoDB" id="5167319at2"/>
<gene>
    <name evidence="2" type="ORF">SAMN04488107_2490</name>
</gene>
<dbReference type="Pfam" id="PF13191">
    <property type="entry name" value="AAA_16"/>
    <property type="match status" value="1"/>
</dbReference>
<dbReference type="SUPFAM" id="SSF52540">
    <property type="entry name" value="P-loop containing nucleoside triphosphate hydrolases"/>
    <property type="match status" value="1"/>
</dbReference>
<dbReference type="AlphaFoldDB" id="A0A239ECD1"/>
<dbReference type="EMBL" id="FZOH01000004">
    <property type="protein sequence ID" value="SNS42335.1"/>
    <property type="molecule type" value="Genomic_DNA"/>
</dbReference>
<sequence>MDGSPDRSRGTTLGERLRRERERLFTGRERELAAFRAALSDDAVALLFLWGPGGIGKSALLDRYAETARREGARVLRLDGRDVPVSSEGVEAALRQALHLPDDADPVTALAEGPRPVLLVDTYERLAPLDPWIRESLLPRLPGDALVVVAGRDRPAAGWTADPGWHGLARVLPLDPLSPAEARAFLTARGLPRERHEQVLAFGRGHPLALALAAEVDGDGDGGWEAGAADVVARLVERFVSTVPGPDHRRALQVCAHAESTTEELLRAALDVDDAGALFTWLRGLSFVTQGRSGLHPHDLVRDVVDADLRWRDPRAHVELNWRVRRHVVGRILRSRGTELLRAVHELYYLQRSEPSFARYLPCEDTDSVWEDRPRPGDAERLLALVERAEGPASAAVARFWLARRPEAFRVYRPAGRTEPVAVGAWLLLDTRDDDEVRADPVVAAAWAHTDRAGPVGPGERIGIARFLEDPDRHERPSPVTTLMSVRTSAGWVADGAAWTFCTFRDADLWTPHFAHVDHARAVDAEVGGRRETLFAHDWRARSVRAWFNVLGQRLVGGSFDPAAAAAAPLPAPLLDEAAFTAAVRAALRSLPRPEALAGNPLLGSRLVRGHEPAVHRLVDVVGEAVDALRREPDGDRLYRAVDRTYVRPAPTQERAAELLGVPFSTYRRHLAGGVQRVAARLWQQELDARSAACRGRAGTGGQG</sequence>
<evidence type="ECO:0000313" key="3">
    <source>
        <dbReference type="Proteomes" id="UP000198386"/>
    </source>
</evidence>
<dbReference type="Proteomes" id="UP000198386">
    <property type="component" value="Unassembled WGS sequence"/>
</dbReference>
<evidence type="ECO:0000259" key="1">
    <source>
        <dbReference type="Pfam" id="PF13191"/>
    </source>
</evidence>
<reference evidence="3" key="1">
    <citation type="submission" date="2017-06" db="EMBL/GenBank/DDBJ databases">
        <authorList>
            <person name="Varghese N."/>
            <person name="Submissions S."/>
        </authorList>
    </citation>
    <scope>NUCLEOTIDE SEQUENCE [LARGE SCALE GENOMIC DNA]</scope>
    <source>
        <strain evidence="3">DSM 45423</strain>
    </source>
</reference>
<name>A0A239ECD1_9ACTN</name>
<dbReference type="InterPro" id="IPR041664">
    <property type="entry name" value="AAA_16"/>
</dbReference>
<keyword evidence="3" id="KW-1185">Reference proteome</keyword>
<proteinExistence type="predicted"/>
<accession>A0A239ECD1</accession>
<dbReference type="InterPro" id="IPR027417">
    <property type="entry name" value="P-loop_NTPase"/>
</dbReference>